<dbReference type="AlphaFoldDB" id="A0AAD9FZM9"/>
<keyword evidence="9" id="KW-1185">Reference proteome</keyword>
<feature type="compositionally biased region" description="Acidic residues" evidence="5">
    <location>
        <begin position="957"/>
        <end position="973"/>
    </location>
</feature>
<keyword evidence="3" id="KW-0235">DNA replication</keyword>
<dbReference type="CDD" id="cd07387">
    <property type="entry name" value="MPP_PolD2_C"/>
    <property type="match status" value="1"/>
</dbReference>
<feature type="domain" description="DNA polymerase alpha/delta/epsilon subunit B" evidence="6">
    <location>
        <begin position="791"/>
        <end position="1028"/>
    </location>
</feature>
<dbReference type="InterPro" id="IPR024826">
    <property type="entry name" value="DNA_pol_delta/II_ssu"/>
</dbReference>
<comment type="similarity">
    <text evidence="2">Belongs to the DNA polymerase delta/II small subunit family.</text>
</comment>
<evidence type="ECO:0000313" key="8">
    <source>
        <dbReference type="EMBL" id="KAK1929081.1"/>
    </source>
</evidence>
<accession>A0AAD9FZM9</accession>
<reference evidence="8" key="1">
    <citation type="submission" date="2023-08" db="EMBL/GenBank/DDBJ databases">
        <title>Reference Genome Resource for the Citrus Pathogen Phytophthora citrophthora.</title>
        <authorList>
            <person name="Moller H."/>
            <person name="Coetzee B."/>
            <person name="Rose L.J."/>
            <person name="Van Niekerk J.M."/>
        </authorList>
    </citation>
    <scope>NUCLEOTIDE SEQUENCE</scope>
    <source>
        <strain evidence="8">STE-U-9442</strain>
    </source>
</reference>
<dbReference type="GO" id="GO:0043625">
    <property type="term" value="C:delta DNA polymerase complex"/>
    <property type="evidence" value="ECO:0007669"/>
    <property type="project" value="TreeGrafter"/>
</dbReference>
<sequence length="1071" mass="119771">MANPSACLYSVLARVYVDEDEWTEDEELSKGCFKTNQLAPYRADKDLLLVLGESHLFALHRKQQRTRSCVCKSPPQLTLDSSAQQRLASEFQCPHVQSYNDYEQWAAIEYSAIVQVQLTFKTVTTTIDSGPNSSLAARTKDMVVVVKDGSKLWIEFEHNLGRGAFLDALMEASAPHVMLDLDYTDLAKPIRSEKTTEASSNNVEELPLSPRMVFEFQRAASRLAVILALEIDADDLDVALYGETEHQATGLPQKLSAVYTRPDQPVVSFSFRREALRNAIENRVQLALQLSSEVNLDNPQCHFLLGTAMELSRVLDEPDLYALTWLVSGFINLQRALLEVTPGDTTLAQSQLEYAIKMAREHSLRLQLALSLACCSDLHRLATQQLPIARTLLIEAARLMPTNALDVASKMQLHNKIHQLGIAISPRKEGETRDKNVIDLWKALFTAMANSSQHPQNSLLRPVTKSSTERSRCCFVEVFASKTVETATRPIRLLRVYFTEQSTFEWLRQEITQRCNVIPLYELEEDTQDSLIADVVGFYDSAKKNRSMIPWNSRILDVVRVDWHIVRVVVLQTEKSESTSPQLSPRVNPPITRVTPVVAVRCSKCQKQMQLRETKRVSAEYTPTYQRFVLKQKSYAQQFSHIYVSRLQQLRDVVAVQVEQRTGDSVPVLSKVIDLKPDGQECVIIGTLLKVLEAKPDLFDALTSEEGVKPIENFGKPLATKEDELLLEDESGRVQLVGKIDVARIVTGVVLGVRGRVPQDGAGGQFQVEEVYLPSFPPQHPLPERQESEYVALVSGLSIGCNKDTQPLRNHILVDYLAGRLGDKKEREFVSKIVRTVVVGNVIEAAGGDGDVQAPTMKRKTAEELALEGEPLKNADELVSTLAAAMCVDLMPGASDPSNYTLPQQSFHPCLFPRSSHFKSFRCVTNPYEAQVGGVQLFGDAGQPLQSILQCTLPKGDDDDDESMTTEQDADQQEQERALDYLQQCVEWRHAAPTAPDILACFPMANEDPFILETCPHVYFSGNQPRFSTRLVKGAKDQQVRLITIPSFSETSTIVIVDLKDLSCFPIEIRA</sequence>
<keyword evidence="4" id="KW-0539">Nucleus</keyword>
<comment type="subcellular location">
    <subcellularLocation>
        <location evidence="1">Nucleus</location>
    </subcellularLocation>
</comment>
<protein>
    <submittedName>
        <fullName evidence="8">DNA polymerase delta small subunit</fullName>
    </submittedName>
</protein>
<dbReference type="Gene3D" id="2.40.50.430">
    <property type="match status" value="1"/>
</dbReference>
<name>A0AAD9FZM9_9STRA</name>
<proteinExistence type="inferred from homology"/>
<evidence type="ECO:0000256" key="1">
    <source>
        <dbReference type="ARBA" id="ARBA00004123"/>
    </source>
</evidence>
<dbReference type="Pfam" id="PF04042">
    <property type="entry name" value="DNA_pol_E_B"/>
    <property type="match status" value="1"/>
</dbReference>
<gene>
    <name evidence="8" type="ORF">P3T76_015374</name>
</gene>
<evidence type="ECO:0000259" key="7">
    <source>
        <dbReference type="Pfam" id="PF18018"/>
    </source>
</evidence>
<dbReference type="GO" id="GO:0006271">
    <property type="term" value="P:DNA strand elongation involved in DNA replication"/>
    <property type="evidence" value="ECO:0007669"/>
    <property type="project" value="TreeGrafter"/>
</dbReference>
<comment type="caution">
    <text evidence="8">The sequence shown here is derived from an EMBL/GenBank/DDBJ whole genome shotgun (WGS) entry which is preliminary data.</text>
</comment>
<evidence type="ECO:0000256" key="5">
    <source>
        <dbReference type="SAM" id="MobiDB-lite"/>
    </source>
</evidence>
<dbReference type="GO" id="GO:0003677">
    <property type="term" value="F:DNA binding"/>
    <property type="evidence" value="ECO:0007669"/>
    <property type="project" value="InterPro"/>
</dbReference>
<dbReference type="PANTHER" id="PTHR10416">
    <property type="entry name" value="DNA POLYMERASE DELTA SUBUNIT 2"/>
    <property type="match status" value="1"/>
</dbReference>
<evidence type="ECO:0000313" key="9">
    <source>
        <dbReference type="Proteomes" id="UP001259832"/>
    </source>
</evidence>
<dbReference type="InterPro" id="IPR040663">
    <property type="entry name" value="DNA_pol_D_N"/>
</dbReference>
<feature type="region of interest" description="Disordered" evidence="5">
    <location>
        <begin position="952"/>
        <end position="974"/>
    </location>
</feature>
<evidence type="ECO:0000256" key="2">
    <source>
        <dbReference type="ARBA" id="ARBA00006035"/>
    </source>
</evidence>
<dbReference type="Proteomes" id="UP001259832">
    <property type="component" value="Unassembled WGS sequence"/>
</dbReference>
<dbReference type="EMBL" id="JASMQC010000052">
    <property type="protein sequence ID" value="KAK1929081.1"/>
    <property type="molecule type" value="Genomic_DNA"/>
</dbReference>
<dbReference type="InterPro" id="IPR041863">
    <property type="entry name" value="PolD2_C"/>
</dbReference>
<dbReference type="Gene3D" id="3.60.21.50">
    <property type="match status" value="1"/>
</dbReference>
<feature type="domain" description="DNA polymerase delta subunit OB-fold" evidence="7">
    <location>
        <begin position="638"/>
        <end position="771"/>
    </location>
</feature>
<dbReference type="InterPro" id="IPR007185">
    <property type="entry name" value="DNA_pol_a/d/e_bsu"/>
</dbReference>
<evidence type="ECO:0000256" key="3">
    <source>
        <dbReference type="ARBA" id="ARBA00022705"/>
    </source>
</evidence>
<dbReference type="PANTHER" id="PTHR10416:SF0">
    <property type="entry name" value="DNA POLYMERASE DELTA SUBUNIT 2"/>
    <property type="match status" value="1"/>
</dbReference>
<organism evidence="8 9">
    <name type="scientific">Phytophthora citrophthora</name>
    <dbReference type="NCBI Taxonomy" id="4793"/>
    <lineage>
        <taxon>Eukaryota</taxon>
        <taxon>Sar</taxon>
        <taxon>Stramenopiles</taxon>
        <taxon>Oomycota</taxon>
        <taxon>Peronosporomycetes</taxon>
        <taxon>Peronosporales</taxon>
        <taxon>Peronosporaceae</taxon>
        <taxon>Phytophthora</taxon>
    </lineage>
</organism>
<evidence type="ECO:0000256" key="4">
    <source>
        <dbReference type="ARBA" id="ARBA00023242"/>
    </source>
</evidence>
<dbReference type="Pfam" id="PF18018">
    <property type="entry name" value="DNA_pol_D_N"/>
    <property type="match status" value="1"/>
</dbReference>
<evidence type="ECO:0000259" key="6">
    <source>
        <dbReference type="Pfam" id="PF04042"/>
    </source>
</evidence>